<dbReference type="HOGENOM" id="CLU_139299_2_0_1"/>
<dbReference type="InParanoid" id="A0A0C3GVS4"/>
<reference evidence="1 2" key="1">
    <citation type="submission" date="2014-04" db="EMBL/GenBank/DDBJ databases">
        <authorList>
            <consortium name="DOE Joint Genome Institute"/>
            <person name="Kuo A."/>
            <person name="Martino E."/>
            <person name="Perotto S."/>
            <person name="Kohler A."/>
            <person name="Nagy L.G."/>
            <person name="Floudas D."/>
            <person name="Copeland A."/>
            <person name="Barry K.W."/>
            <person name="Cichocki N."/>
            <person name="Veneault-Fourrey C."/>
            <person name="LaButti K."/>
            <person name="Lindquist E.A."/>
            <person name="Lipzen A."/>
            <person name="Lundell T."/>
            <person name="Morin E."/>
            <person name="Murat C."/>
            <person name="Sun H."/>
            <person name="Tunlid A."/>
            <person name="Henrissat B."/>
            <person name="Grigoriev I.V."/>
            <person name="Hibbett D.S."/>
            <person name="Martin F."/>
            <person name="Nordberg H.P."/>
            <person name="Cantor M.N."/>
            <person name="Hua S.X."/>
        </authorList>
    </citation>
    <scope>NUCLEOTIDE SEQUENCE [LARGE SCALE GENOMIC DNA]</scope>
    <source>
        <strain evidence="1 2">Zn</strain>
    </source>
</reference>
<sequence>MCFFDQKVFQCGDWKWGSRREACSKAPAAGDSCRIKLIMNSQHTTEVCSICQYIETKRRRIHRLEANIKRWSENGKSWRASIEAAQQDIRIIDTQCRELDMKRASKQKCLAKASHTAADYRAVDAPFDQGWFEWPTSRGIEIRQIWLGRLRDEGAWRDASH</sequence>
<proteinExistence type="predicted"/>
<keyword evidence="2" id="KW-1185">Reference proteome</keyword>
<organism evidence="1 2">
    <name type="scientific">Oidiodendron maius (strain Zn)</name>
    <dbReference type="NCBI Taxonomy" id="913774"/>
    <lineage>
        <taxon>Eukaryota</taxon>
        <taxon>Fungi</taxon>
        <taxon>Dikarya</taxon>
        <taxon>Ascomycota</taxon>
        <taxon>Pezizomycotina</taxon>
        <taxon>Leotiomycetes</taxon>
        <taxon>Leotiomycetes incertae sedis</taxon>
        <taxon>Myxotrichaceae</taxon>
        <taxon>Oidiodendron</taxon>
    </lineage>
</organism>
<dbReference type="AlphaFoldDB" id="A0A0C3GVS4"/>
<name>A0A0C3GVS4_OIDMZ</name>
<reference evidence="2" key="2">
    <citation type="submission" date="2015-01" db="EMBL/GenBank/DDBJ databases">
        <title>Evolutionary Origins and Diversification of the Mycorrhizal Mutualists.</title>
        <authorList>
            <consortium name="DOE Joint Genome Institute"/>
            <consortium name="Mycorrhizal Genomics Consortium"/>
            <person name="Kohler A."/>
            <person name="Kuo A."/>
            <person name="Nagy L.G."/>
            <person name="Floudas D."/>
            <person name="Copeland A."/>
            <person name="Barry K.W."/>
            <person name="Cichocki N."/>
            <person name="Veneault-Fourrey C."/>
            <person name="LaButti K."/>
            <person name="Lindquist E.A."/>
            <person name="Lipzen A."/>
            <person name="Lundell T."/>
            <person name="Morin E."/>
            <person name="Murat C."/>
            <person name="Riley R."/>
            <person name="Ohm R."/>
            <person name="Sun H."/>
            <person name="Tunlid A."/>
            <person name="Henrissat B."/>
            <person name="Grigoriev I.V."/>
            <person name="Hibbett D.S."/>
            <person name="Martin F."/>
        </authorList>
    </citation>
    <scope>NUCLEOTIDE SEQUENCE [LARGE SCALE GENOMIC DNA]</scope>
    <source>
        <strain evidence="2">Zn</strain>
    </source>
</reference>
<gene>
    <name evidence="1" type="ORF">OIDMADRAFT_134003</name>
</gene>
<protein>
    <submittedName>
        <fullName evidence="1">Uncharacterized protein</fullName>
    </submittedName>
</protein>
<evidence type="ECO:0000313" key="2">
    <source>
        <dbReference type="Proteomes" id="UP000054321"/>
    </source>
</evidence>
<accession>A0A0C3GVS4</accession>
<dbReference type="Proteomes" id="UP000054321">
    <property type="component" value="Unassembled WGS sequence"/>
</dbReference>
<dbReference type="OrthoDB" id="5015991at2759"/>
<dbReference type="EMBL" id="KN832887">
    <property type="protein sequence ID" value="KIM95394.1"/>
    <property type="molecule type" value="Genomic_DNA"/>
</dbReference>
<evidence type="ECO:0000313" key="1">
    <source>
        <dbReference type="EMBL" id="KIM95394.1"/>
    </source>
</evidence>